<sequence>MVRTVSKVRTCVRCQECQWFGYIEANTVISSLCGKSSLHNRAWCLSSRDKSTTTLKQSSVSSLHLWHINTRMSLSSTQLVFPLARCFSTTSTRAINCHRASIARIGRTNYTHMYPTLVVNSDGSTTMIRYHEPRKIIKLPLDLSTLTEAERRMRLEERKPKIKVVIEEDIEDTFNPNEYEHLWKK</sequence>
<dbReference type="AlphaFoldDB" id="A0AAE1FQI6"/>
<dbReference type="GO" id="GO:0006412">
    <property type="term" value="P:translation"/>
    <property type="evidence" value="ECO:0007669"/>
    <property type="project" value="TreeGrafter"/>
</dbReference>
<keyword evidence="2" id="KW-1185">Reference proteome</keyword>
<dbReference type="Pfam" id="PF09776">
    <property type="entry name" value="Mitoc_L55"/>
    <property type="match status" value="1"/>
</dbReference>
<dbReference type="Proteomes" id="UP001286313">
    <property type="component" value="Unassembled WGS sequence"/>
</dbReference>
<evidence type="ECO:0000313" key="1">
    <source>
        <dbReference type="EMBL" id="KAK3878652.1"/>
    </source>
</evidence>
<evidence type="ECO:0000313" key="2">
    <source>
        <dbReference type="Proteomes" id="UP001286313"/>
    </source>
</evidence>
<dbReference type="PANTHER" id="PTHR34095:SF1">
    <property type="entry name" value="LARGE RIBOSOMAL SUBUNIT PROTEIN ML55"/>
    <property type="match status" value="1"/>
</dbReference>
<dbReference type="Gene3D" id="6.20.130.20">
    <property type="entry name" value="Mitochondrial ribosomal protein L55"/>
    <property type="match status" value="1"/>
</dbReference>
<evidence type="ECO:0008006" key="3">
    <source>
        <dbReference type="Google" id="ProtNLM"/>
    </source>
</evidence>
<gene>
    <name evidence="1" type="ORF">Pcinc_016731</name>
</gene>
<dbReference type="GO" id="GO:0005762">
    <property type="term" value="C:mitochondrial large ribosomal subunit"/>
    <property type="evidence" value="ECO:0007669"/>
    <property type="project" value="InterPro"/>
</dbReference>
<proteinExistence type="predicted"/>
<reference evidence="1" key="1">
    <citation type="submission" date="2023-10" db="EMBL/GenBank/DDBJ databases">
        <title>Genome assemblies of two species of porcelain crab, Petrolisthes cinctipes and Petrolisthes manimaculis (Anomura: Porcellanidae).</title>
        <authorList>
            <person name="Angst P."/>
        </authorList>
    </citation>
    <scope>NUCLEOTIDE SEQUENCE</scope>
    <source>
        <strain evidence="1">PB745_01</strain>
        <tissue evidence="1">Gill</tissue>
    </source>
</reference>
<comment type="caution">
    <text evidence="1">The sequence shown here is derived from an EMBL/GenBank/DDBJ whole genome shotgun (WGS) entry which is preliminary data.</text>
</comment>
<name>A0AAE1FQI6_PETCI</name>
<accession>A0AAE1FQI6</accession>
<dbReference type="InterPro" id="IPR018615">
    <property type="entry name" value="Ribosomal_mL55"/>
</dbReference>
<dbReference type="GO" id="GO:0003735">
    <property type="term" value="F:structural constituent of ribosome"/>
    <property type="evidence" value="ECO:0007669"/>
    <property type="project" value="InterPro"/>
</dbReference>
<dbReference type="PANTHER" id="PTHR34095">
    <property type="entry name" value="39S RIBOSOMAL PROTEIN L55, MITOCHONDRIAL"/>
    <property type="match status" value="1"/>
</dbReference>
<protein>
    <recommendedName>
        <fullName evidence="3">39S ribosomal protein L55, mitochondrial</fullName>
    </recommendedName>
</protein>
<dbReference type="InterPro" id="IPR044884">
    <property type="entry name" value="Ribosomal_mL55_sf"/>
</dbReference>
<dbReference type="EMBL" id="JAWQEG010001535">
    <property type="protein sequence ID" value="KAK3878652.1"/>
    <property type="molecule type" value="Genomic_DNA"/>
</dbReference>
<organism evidence="1 2">
    <name type="scientific">Petrolisthes cinctipes</name>
    <name type="common">Flat porcelain crab</name>
    <dbReference type="NCBI Taxonomy" id="88211"/>
    <lineage>
        <taxon>Eukaryota</taxon>
        <taxon>Metazoa</taxon>
        <taxon>Ecdysozoa</taxon>
        <taxon>Arthropoda</taxon>
        <taxon>Crustacea</taxon>
        <taxon>Multicrustacea</taxon>
        <taxon>Malacostraca</taxon>
        <taxon>Eumalacostraca</taxon>
        <taxon>Eucarida</taxon>
        <taxon>Decapoda</taxon>
        <taxon>Pleocyemata</taxon>
        <taxon>Anomura</taxon>
        <taxon>Galatheoidea</taxon>
        <taxon>Porcellanidae</taxon>
        <taxon>Petrolisthes</taxon>
    </lineage>
</organism>